<dbReference type="InterPro" id="IPR029017">
    <property type="entry name" value="Enolase-like_N"/>
</dbReference>
<dbReference type="Pfam" id="PF13378">
    <property type="entry name" value="MR_MLE_C"/>
    <property type="match status" value="1"/>
</dbReference>
<dbReference type="RefSeq" id="WP_112299943.1">
    <property type="nucleotide sequence ID" value="NZ_QTTP01000001.1"/>
</dbReference>
<sequence>MKIASIDTYILKSPLPQPFAYSQGWVTARSTTLVRIRTDDGVEGWGETFSVGLQPPEIAATVVESALKPLVLDRDPFDVEVLWNEMYLRTRDFGRKGVVVGAISAIDIALWDIIGKSVGRPVYQLLGGAFRNRIQCYATGFFRTKGRGQAAAMAEEASRHADAGFALMKVKLGFGLDDDLDVMSKIRAAVGDRSGFMIDANHGYGSSDAIRLGRRLADFDLAWFEEPVVPEDYAAYRRVREALDVPIAGGEAEFTMYGFKDLIAHEAVDIAQPDICLAGGFTALRHINVLAQTGGVQVNPHVWGTAVGQYASLHMIAATPTTHYSLFADQPLFEFDTSSHPFRTSLVTSPLEHTDGWLDVPHDPGLGFEIDEDFLAREGRVVKF</sequence>
<dbReference type="Pfam" id="PF02746">
    <property type="entry name" value="MR_MLE_N"/>
    <property type="match status" value="1"/>
</dbReference>
<dbReference type="GO" id="GO:0050032">
    <property type="term" value="F:L-rhamnonate dehydratase activity"/>
    <property type="evidence" value="ECO:0007669"/>
    <property type="project" value="UniProtKB-EC"/>
</dbReference>
<keyword evidence="3" id="KW-0460">Magnesium</keyword>
<dbReference type="SFLD" id="SFLDG00179">
    <property type="entry name" value="mandelate_racemase"/>
    <property type="match status" value="1"/>
</dbReference>
<keyword evidence="5" id="KW-0456">Lyase</keyword>
<reference evidence="5 6" key="1">
    <citation type="submission" date="2018-06" db="EMBL/GenBank/DDBJ databases">
        <authorList>
            <consortium name="Pathogen Informatics"/>
            <person name="Doyle S."/>
        </authorList>
    </citation>
    <scope>NUCLEOTIDE SEQUENCE [LARGE SCALE GENOMIC DNA]</scope>
    <source>
        <strain evidence="5 6">NCTC13229</strain>
    </source>
</reference>
<dbReference type="Gene3D" id="3.20.20.120">
    <property type="entry name" value="Enolase-like C-terminal domain"/>
    <property type="match status" value="1"/>
</dbReference>
<feature type="domain" description="Mandelate racemase/muconate lactonizing enzyme C-terminal" evidence="4">
    <location>
        <begin position="150"/>
        <end position="246"/>
    </location>
</feature>
<evidence type="ECO:0000259" key="4">
    <source>
        <dbReference type="SMART" id="SM00922"/>
    </source>
</evidence>
<dbReference type="SFLD" id="SFLDS00001">
    <property type="entry name" value="Enolase"/>
    <property type="match status" value="1"/>
</dbReference>
<dbReference type="InterPro" id="IPR018110">
    <property type="entry name" value="Mandel_Rmase/mucon_lact_enz_CS"/>
</dbReference>
<dbReference type="GO" id="GO:0016052">
    <property type="term" value="P:carbohydrate catabolic process"/>
    <property type="evidence" value="ECO:0007669"/>
    <property type="project" value="TreeGrafter"/>
</dbReference>
<dbReference type="Gene3D" id="3.30.390.10">
    <property type="entry name" value="Enolase-like, N-terminal domain"/>
    <property type="match status" value="1"/>
</dbReference>
<accession>A0AB38FDA8</accession>
<evidence type="ECO:0000256" key="2">
    <source>
        <dbReference type="ARBA" id="ARBA00022723"/>
    </source>
</evidence>
<gene>
    <name evidence="5" type="primary">dgoD_1</name>
    <name evidence="5" type="ORF">NCTC13229_02998</name>
</gene>
<dbReference type="GO" id="GO:0008869">
    <property type="term" value="F:galactonate dehydratase activity"/>
    <property type="evidence" value="ECO:0007669"/>
    <property type="project" value="UniProtKB-EC"/>
</dbReference>
<dbReference type="InterPro" id="IPR013341">
    <property type="entry name" value="Mandelate_racemase_N_dom"/>
</dbReference>
<organism evidence="5 6">
    <name type="scientific">Rhodococcus wratislaviensis</name>
    <name type="common">Tsukamurella wratislaviensis</name>
    <dbReference type="NCBI Taxonomy" id="44752"/>
    <lineage>
        <taxon>Bacteria</taxon>
        <taxon>Bacillati</taxon>
        <taxon>Actinomycetota</taxon>
        <taxon>Actinomycetes</taxon>
        <taxon>Mycobacteriales</taxon>
        <taxon>Nocardiaceae</taxon>
        <taxon>Rhodococcus</taxon>
    </lineage>
</organism>
<dbReference type="PANTHER" id="PTHR13794">
    <property type="entry name" value="ENOLASE SUPERFAMILY, MANDELATE RACEMASE"/>
    <property type="match status" value="1"/>
</dbReference>
<dbReference type="GO" id="GO:0000287">
    <property type="term" value="F:magnesium ion binding"/>
    <property type="evidence" value="ECO:0007669"/>
    <property type="project" value="TreeGrafter"/>
</dbReference>
<dbReference type="EC" id="4.2.1.90" evidence="5"/>
<comment type="cofactor">
    <cofactor evidence="1">
        <name>Mg(2+)</name>
        <dbReference type="ChEBI" id="CHEBI:18420"/>
    </cofactor>
</comment>
<evidence type="ECO:0000313" key="6">
    <source>
        <dbReference type="Proteomes" id="UP000251211"/>
    </source>
</evidence>
<dbReference type="SUPFAM" id="SSF51604">
    <property type="entry name" value="Enolase C-terminal domain-like"/>
    <property type="match status" value="1"/>
</dbReference>
<dbReference type="AlphaFoldDB" id="A0AB38FDA8"/>
<dbReference type="PANTHER" id="PTHR13794:SF58">
    <property type="entry name" value="MITOCHONDRIAL ENOLASE SUPERFAMILY MEMBER 1"/>
    <property type="match status" value="1"/>
</dbReference>
<dbReference type="InterPro" id="IPR029065">
    <property type="entry name" value="Enolase_C-like"/>
</dbReference>
<dbReference type="PROSITE" id="PS00908">
    <property type="entry name" value="MR_MLE_1"/>
    <property type="match status" value="1"/>
</dbReference>
<protein>
    <submittedName>
        <fullName evidence="5">Galactonate dehydratase</fullName>
        <ecNumber evidence="5">4.2.1.6</ecNumber>
        <ecNumber evidence="5">4.2.1.90</ecNumber>
    </submittedName>
</protein>
<dbReference type="InterPro" id="IPR013342">
    <property type="entry name" value="Mandelate_racemase_C"/>
</dbReference>
<name>A0AB38FDA8_RHOWR</name>
<comment type="caution">
    <text evidence="5">The sequence shown here is derived from an EMBL/GenBank/DDBJ whole genome shotgun (WGS) entry which is preliminary data.</text>
</comment>
<dbReference type="InterPro" id="IPR036849">
    <property type="entry name" value="Enolase-like_C_sf"/>
</dbReference>
<dbReference type="Proteomes" id="UP000251211">
    <property type="component" value="Unassembled WGS sequence"/>
</dbReference>
<dbReference type="CDD" id="cd03316">
    <property type="entry name" value="MR_like"/>
    <property type="match status" value="1"/>
</dbReference>
<proteinExistence type="predicted"/>
<keyword evidence="2" id="KW-0479">Metal-binding</keyword>
<dbReference type="EMBL" id="UAUI01000011">
    <property type="protein sequence ID" value="SPZ39519.1"/>
    <property type="molecule type" value="Genomic_DNA"/>
</dbReference>
<evidence type="ECO:0000313" key="5">
    <source>
        <dbReference type="EMBL" id="SPZ39519.1"/>
    </source>
</evidence>
<evidence type="ECO:0000256" key="3">
    <source>
        <dbReference type="ARBA" id="ARBA00022842"/>
    </source>
</evidence>
<evidence type="ECO:0000256" key="1">
    <source>
        <dbReference type="ARBA" id="ARBA00001946"/>
    </source>
</evidence>
<dbReference type="SUPFAM" id="SSF54826">
    <property type="entry name" value="Enolase N-terminal domain-like"/>
    <property type="match status" value="1"/>
</dbReference>
<dbReference type="InterPro" id="IPR046945">
    <property type="entry name" value="RHMD-like"/>
</dbReference>
<dbReference type="GO" id="GO:0009063">
    <property type="term" value="P:amino acid catabolic process"/>
    <property type="evidence" value="ECO:0007669"/>
    <property type="project" value="InterPro"/>
</dbReference>
<dbReference type="SMART" id="SM00922">
    <property type="entry name" value="MR_MLE"/>
    <property type="match status" value="1"/>
</dbReference>
<dbReference type="EC" id="4.2.1.6" evidence="5"/>